<gene>
    <name evidence="1" type="ORF">g.2892</name>
</gene>
<evidence type="ECO:0000313" key="1">
    <source>
        <dbReference type="EMBL" id="JAS40939.1"/>
    </source>
</evidence>
<reference evidence="1" key="1">
    <citation type="submission" date="2015-11" db="EMBL/GenBank/DDBJ databases">
        <title>De novo transcriptome assembly of four potential Pierce s Disease insect vectors from Arizona vineyards.</title>
        <authorList>
            <person name="Tassone E.E."/>
        </authorList>
    </citation>
    <scope>NUCLEOTIDE SEQUENCE</scope>
</reference>
<name>A0A1B6ESL7_9HEMI</name>
<dbReference type="AlphaFoldDB" id="A0A1B6ESL7"/>
<proteinExistence type="predicted"/>
<organism evidence="1">
    <name type="scientific">Cuerna arida</name>
    <dbReference type="NCBI Taxonomy" id="1464854"/>
    <lineage>
        <taxon>Eukaryota</taxon>
        <taxon>Metazoa</taxon>
        <taxon>Ecdysozoa</taxon>
        <taxon>Arthropoda</taxon>
        <taxon>Hexapoda</taxon>
        <taxon>Insecta</taxon>
        <taxon>Pterygota</taxon>
        <taxon>Neoptera</taxon>
        <taxon>Paraneoptera</taxon>
        <taxon>Hemiptera</taxon>
        <taxon>Auchenorrhyncha</taxon>
        <taxon>Membracoidea</taxon>
        <taxon>Cicadellidae</taxon>
        <taxon>Cicadellinae</taxon>
        <taxon>Proconiini</taxon>
        <taxon>Cuerna</taxon>
    </lineage>
</organism>
<protein>
    <submittedName>
        <fullName evidence="1">Uncharacterized protein</fullName>
    </submittedName>
</protein>
<dbReference type="EMBL" id="GECZ01028830">
    <property type="protein sequence ID" value="JAS40939.1"/>
    <property type="molecule type" value="Transcribed_RNA"/>
</dbReference>
<feature type="non-terminal residue" evidence="1">
    <location>
        <position position="1"/>
    </location>
</feature>
<feature type="non-terminal residue" evidence="1">
    <location>
        <position position="224"/>
    </location>
</feature>
<accession>A0A1B6ESL7</accession>
<sequence>ELEPLHTKIKINDNSTTNCTENIGVSKSANHLETASLEAEKLDVCNVAANDANCQQVSDCIKEEISNSSNFVVKDNNICNGQSFSKLSTLFETISNRQEEKSANSNANSVLEAASSSFDKGLTVTTPFVEIRVKNNLEINDGESSMDYNTVNFFTNNQHSFRKEVNNHNIPGPDTTKCTIKEDIIVNQNSKADDSENMIKTTEQFLSSNTKITNLVEPEKTPSP</sequence>